<accession>A0ABU7P574</accession>
<dbReference type="Proteomes" id="UP001344658">
    <property type="component" value="Unassembled WGS sequence"/>
</dbReference>
<dbReference type="EMBL" id="JAZEWV010000002">
    <property type="protein sequence ID" value="MEE4540965.1"/>
    <property type="molecule type" value="Genomic_DNA"/>
</dbReference>
<reference evidence="1 2" key="1">
    <citation type="submission" date="2023-12" db="EMBL/GenBank/DDBJ databases">
        <title>Streptomyces sp. V4-01.</title>
        <authorList>
            <person name="Somphong A."/>
            <person name="Phongsopitanun W."/>
        </authorList>
    </citation>
    <scope>NUCLEOTIDE SEQUENCE [LARGE SCALE GENOMIC DNA]</scope>
    <source>
        <strain evidence="1 2">V4-01</strain>
    </source>
</reference>
<gene>
    <name evidence="1" type="ORF">V2S66_03155</name>
</gene>
<name>A0ABU7P574_9ACTN</name>
<evidence type="ECO:0000313" key="2">
    <source>
        <dbReference type="Proteomes" id="UP001344658"/>
    </source>
</evidence>
<proteinExistence type="predicted"/>
<comment type="caution">
    <text evidence="1">The sequence shown here is derived from an EMBL/GenBank/DDBJ whole genome shotgun (WGS) entry which is preliminary data.</text>
</comment>
<sequence>MTHADPVPDQTARHSAADVLTAGLRWLYETGQPDDAHAQHHGEQLAAGNNRTYRFIPVGVHDLPVVVVGVTKVEWVDVNPTTREPANPLEPGELAALAAELERRGYDVRDTWNGAPGSVTGSVGLARPAHPEQVAAVERYHRGCRDHPEKRVFCDCEAWRAGFRRVVRPAVVVDGEVTL</sequence>
<protein>
    <submittedName>
        <fullName evidence="1">Uncharacterized protein</fullName>
    </submittedName>
</protein>
<dbReference type="RefSeq" id="WP_330792859.1">
    <property type="nucleotide sequence ID" value="NZ_JAZEWV010000002.1"/>
</dbReference>
<evidence type="ECO:0000313" key="1">
    <source>
        <dbReference type="EMBL" id="MEE4540965.1"/>
    </source>
</evidence>
<keyword evidence="2" id="KW-1185">Reference proteome</keyword>
<organism evidence="1 2">
    <name type="scientific">Actinacidiphila polyblastidii</name>
    <dbReference type="NCBI Taxonomy" id="3110430"/>
    <lineage>
        <taxon>Bacteria</taxon>
        <taxon>Bacillati</taxon>
        <taxon>Actinomycetota</taxon>
        <taxon>Actinomycetes</taxon>
        <taxon>Kitasatosporales</taxon>
        <taxon>Streptomycetaceae</taxon>
        <taxon>Actinacidiphila</taxon>
    </lineage>
</organism>